<dbReference type="SUPFAM" id="SSF50447">
    <property type="entry name" value="Translation proteins"/>
    <property type="match status" value="1"/>
</dbReference>
<gene>
    <name evidence="2" type="ORF">PBRA_004089</name>
</gene>
<evidence type="ECO:0000259" key="1">
    <source>
        <dbReference type="Pfam" id="PF01411"/>
    </source>
</evidence>
<dbReference type="STRING" id="37360.A0A0G4IJE1"/>
<protein>
    <recommendedName>
        <fullName evidence="1">Alanyl-tRNA synthetase class IIc N-terminal domain-containing protein</fullName>
    </recommendedName>
</protein>
<dbReference type="Gene3D" id="2.40.30.130">
    <property type="match status" value="1"/>
</dbReference>
<dbReference type="InterPro" id="IPR009000">
    <property type="entry name" value="Transl_B-barrel_sf"/>
</dbReference>
<evidence type="ECO:0000313" key="3">
    <source>
        <dbReference type="Proteomes" id="UP000039324"/>
    </source>
</evidence>
<dbReference type="AlphaFoldDB" id="A0A0G4IJE1"/>
<dbReference type="OrthoDB" id="288942at2759"/>
<dbReference type="InterPro" id="IPR018164">
    <property type="entry name" value="Ala-tRNA-synth_IIc_N"/>
</dbReference>
<organism evidence="2 3">
    <name type="scientific">Plasmodiophora brassicae</name>
    <name type="common">Clubroot disease agent</name>
    <dbReference type="NCBI Taxonomy" id="37360"/>
    <lineage>
        <taxon>Eukaryota</taxon>
        <taxon>Sar</taxon>
        <taxon>Rhizaria</taxon>
        <taxon>Endomyxa</taxon>
        <taxon>Phytomyxea</taxon>
        <taxon>Plasmodiophorida</taxon>
        <taxon>Plasmodiophoridae</taxon>
        <taxon>Plasmodiophora</taxon>
    </lineage>
</organism>
<sequence>MSTIREYFDDTYKFKSHARVLDVSPSDDEVRIAVDRTIFHPQGGGQPSDSGTITTCDGREFTVDSLSIDRETDTIWHIGKFANDAGTLAKGDEVTLAIDGARRRLHAMLHSAGHILDIVMAGIRPDLAPSKGCHFPGNAWVEYIGKVDAGDRPDVVRRLQSGIDDLIASSIPTTVVVQDDGKRTIQFGSHAPVGCGGTHVSATSDFGPHRIVIDKIQAVKGGARVKYSLRDEARRES</sequence>
<dbReference type="PANTHER" id="PTHR43462:SF2">
    <property type="entry name" value="THREONYL AND ALANYL TRNA SYNTHETASE SECOND ADDITIONAL DOMAIN-CONTAINING PROTEIN"/>
    <property type="match status" value="1"/>
</dbReference>
<reference evidence="2 3" key="1">
    <citation type="submission" date="2015-02" db="EMBL/GenBank/DDBJ databases">
        <authorList>
            <person name="Chooi Y.-H."/>
        </authorList>
    </citation>
    <scope>NUCLEOTIDE SEQUENCE [LARGE SCALE GENOMIC DNA]</scope>
    <source>
        <strain evidence="2">E3</strain>
    </source>
</reference>
<dbReference type="GO" id="GO:0006419">
    <property type="term" value="P:alanyl-tRNA aminoacylation"/>
    <property type="evidence" value="ECO:0007669"/>
    <property type="project" value="InterPro"/>
</dbReference>
<dbReference type="EMBL" id="CDSF01000013">
    <property type="protein sequence ID" value="CEO95323.1"/>
    <property type="molecule type" value="Genomic_DNA"/>
</dbReference>
<name>A0A0G4IJE1_PLABS</name>
<evidence type="ECO:0000313" key="2">
    <source>
        <dbReference type="EMBL" id="CEO95323.1"/>
    </source>
</evidence>
<dbReference type="SUPFAM" id="SSF55186">
    <property type="entry name" value="ThrRS/AlaRS common domain"/>
    <property type="match status" value="1"/>
</dbReference>
<accession>A0A0G4IJE1</accession>
<dbReference type="Pfam" id="PF01411">
    <property type="entry name" value="tRNA-synt_2c"/>
    <property type="match status" value="1"/>
</dbReference>
<proteinExistence type="predicted"/>
<dbReference type="Proteomes" id="UP000039324">
    <property type="component" value="Unassembled WGS sequence"/>
</dbReference>
<feature type="domain" description="Alanyl-tRNA synthetase class IIc N-terminal" evidence="1">
    <location>
        <begin position="26"/>
        <end position="101"/>
    </location>
</feature>
<keyword evidence="3" id="KW-1185">Reference proteome</keyword>
<dbReference type="InterPro" id="IPR018163">
    <property type="entry name" value="Thr/Ala-tRNA-synth_IIc_edit"/>
</dbReference>
<dbReference type="GO" id="GO:0005524">
    <property type="term" value="F:ATP binding"/>
    <property type="evidence" value="ECO:0007669"/>
    <property type="project" value="InterPro"/>
</dbReference>
<dbReference type="GO" id="GO:0004813">
    <property type="term" value="F:alanine-tRNA ligase activity"/>
    <property type="evidence" value="ECO:0007669"/>
    <property type="project" value="InterPro"/>
</dbReference>
<dbReference type="InterPro" id="IPR051335">
    <property type="entry name" value="Alanyl-tRNA_Editing_Enzymes"/>
</dbReference>
<dbReference type="OMA" id="MPVEIDF"/>
<dbReference type="PANTHER" id="PTHR43462">
    <property type="entry name" value="ALANYL-TRNA EDITING PROTEIN"/>
    <property type="match status" value="1"/>
</dbReference>
<dbReference type="Gene3D" id="3.30.980.10">
    <property type="entry name" value="Threonyl-trna Synthetase, Chain A, domain 2"/>
    <property type="match status" value="1"/>
</dbReference>